<dbReference type="AlphaFoldDB" id="A0AAP0M5J7"/>
<keyword evidence="1" id="KW-0472">Membrane</keyword>
<dbReference type="EMBL" id="JBCGBO010000005">
    <property type="protein sequence ID" value="KAK9197698.1"/>
    <property type="molecule type" value="Genomic_DNA"/>
</dbReference>
<proteinExistence type="predicted"/>
<evidence type="ECO:0000313" key="2">
    <source>
        <dbReference type="EMBL" id="KAK9197698.1"/>
    </source>
</evidence>
<comment type="caution">
    <text evidence="2">The sequence shown here is derived from an EMBL/GenBank/DDBJ whole genome shotgun (WGS) entry which is preliminary data.</text>
</comment>
<name>A0AAP0M5J7_9ROSI</name>
<feature type="transmembrane region" description="Helical" evidence="1">
    <location>
        <begin position="12"/>
        <end position="37"/>
    </location>
</feature>
<sequence>MQWLDGLTTQHSLHFGCYFQGLVVVATLTLPMFFLVAEWEKTSLGKSIRFFRSSFLQPLLKSCKEEMESGYKAKIQQTKNSLSW</sequence>
<evidence type="ECO:0000313" key="3">
    <source>
        <dbReference type="Proteomes" id="UP001428341"/>
    </source>
</evidence>
<reference evidence="2 3" key="1">
    <citation type="submission" date="2024-05" db="EMBL/GenBank/DDBJ databases">
        <title>Haplotype-resolved chromosome-level genome assembly of Huyou (Citrus changshanensis).</title>
        <authorList>
            <person name="Miao C."/>
            <person name="Chen W."/>
            <person name="Wu Y."/>
            <person name="Wang L."/>
            <person name="Zhao S."/>
            <person name="Grierson D."/>
            <person name="Xu C."/>
            <person name="Chen K."/>
        </authorList>
    </citation>
    <scope>NUCLEOTIDE SEQUENCE [LARGE SCALE GENOMIC DNA]</scope>
    <source>
        <strain evidence="2">01-14</strain>
        <tissue evidence="2">Leaf</tissue>
    </source>
</reference>
<accession>A0AAP0M5J7</accession>
<keyword evidence="3" id="KW-1185">Reference proteome</keyword>
<gene>
    <name evidence="2" type="ORF">WN944_012881</name>
</gene>
<protein>
    <submittedName>
        <fullName evidence="2">Uncharacterized protein</fullName>
    </submittedName>
</protein>
<keyword evidence="1" id="KW-1133">Transmembrane helix</keyword>
<dbReference type="Proteomes" id="UP001428341">
    <property type="component" value="Unassembled WGS sequence"/>
</dbReference>
<keyword evidence="1" id="KW-0812">Transmembrane</keyword>
<organism evidence="2 3">
    <name type="scientific">Citrus x changshan-huyou</name>
    <dbReference type="NCBI Taxonomy" id="2935761"/>
    <lineage>
        <taxon>Eukaryota</taxon>
        <taxon>Viridiplantae</taxon>
        <taxon>Streptophyta</taxon>
        <taxon>Embryophyta</taxon>
        <taxon>Tracheophyta</taxon>
        <taxon>Spermatophyta</taxon>
        <taxon>Magnoliopsida</taxon>
        <taxon>eudicotyledons</taxon>
        <taxon>Gunneridae</taxon>
        <taxon>Pentapetalae</taxon>
        <taxon>rosids</taxon>
        <taxon>malvids</taxon>
        <taxon>Sapindales</taxon>
        <taxon>Rutaceae</taxon>
        <taxon>Aurantioideae</taxon>
        <taxon>Citrus</taxon>
    </lineage>
</organism>
<evidence type="ECO:0000256" key="1">
    <source>
        <dbReference type="SAM" id="Phobius"/>
    </source>
</evidence>